<evidence type="ECO:0000313" key="2">
    <source>
        <dbReference type="Proteomes" id="UP000019140"/>
    </source>
</evidence>
<proteinExistence type="predicted"/>
<reference evidence="1 2" key="1">
    <citation type="journal article" date="2014" name="Nature">
        <title>An environmental bacterial taxon with a large and distinct metabolic repertoire.</title>
        <authorList>
            <person name="Wilson M.C."/>
            <person name="Mori T."/>
            <person name="Ruckert C."/>
            <person name="Uria A.R."/>
            <person name="Helf M.J."/>
            <person name="Takada K."/>
            <person name="Gernert C."/>
            <person name="Steffens U.A."/>
            <person name="Heycke N."/>
            <person name="Schmitt S."/>
            <person name="Rinke C."/>
            <person name="Helfrich E.J."/>
            <person name="Brachmann A.O."/>
            <person name="Gurgui C."/>
            <person name="Wakimoto T."/>
            <person name="Kracht M."/>
            <person name="Crusemann M."/>
            <person name="Hentschel U."/>
            <person name="Abe I."/>
            <person name="Matsunaga S."/>
            <person name="Kalinowski J."/>
            <person name="Takeyama H."/>
            <person name="Piel J."/>
        </authorList>
    </citation>
    <scope>NUCLEOTIDE SEQUENCE [LARGE SCALE GENOMIC DNA]</scope>
    <source>
        <strain evidence="2">TSY2</strain>
    </source>
</reference>
<dbReference type="AlphaFoldDB" id="W4M4X6"/>
<dbReference type="SUPFAM" id="SSF51679">
    <property type="entry name" value="Bacterial luciferase-like"/>
    <property type="match status" value="1"/>
</dbReference>
<accession>W4M4X6</accession>
<name>W4M4X6_9BACT</name>
<gene>
    <name evidence="1" type="ORF">ETSY2_25695</name>
</gene>
<dbReference type="HOGENOM" id="CLU_1607835_0_0_7"/>
<keyword evidence="2" id="KW-1185">Reference proteome</keyword>
<dbReference type="EMBL" id="AZHX01001073">
    <property type="protein sequence ID" value="ETX04986.1"/>
    <property type="molecule type" value="Genomic_DNA"/>
</dbReference>
<protein>
    <submittedName>
        <fullName evidence="1">Uncharacterized protein</fullName>
    </submittedName>
</protein>
<dbReference type="GO" id="GO:0016705">
    <property type="term" value="F:oxidoreductase activity, acting on paired donors, with incorporation or reduction of molecular oxygen"/>
    <property type="evidence" value="ECO:0007669"/>
    <property type="project" value="InterPro"/>
</dbReference>
<sequence>MTEASCEGLQAEDRSLIPRQAREDFRNLTLEDVTRQAEHLPWGTPQEVAERIIAAADRAGANMVQISLNRGAIPQEMFIEQIRRFAKEVLPALQAHEVRCVPATAAGAMMLEVFETAWQTLCAGREPSPASQAEMRSAVTLVTRMAFGDCHSSLSICRWGSGIWR</sequence>
<organism evidence="1 2">
    <name type="scientific">Candidatus Entotheonella gemina</name>
    <dbReference type="NCBI Taxonomy" id="1429439"/>
    <lineage>
        <taxon>Bacteria</taxon>
        <taxon>Pseudomonadati</taxon>
        <taxon>Nitrospinota/Tectimicrobiota group</taxon>
        <taxon>Candidatus Tectimicrobiota</taxon>
        <taxon>Candidatus Entotheonellia</taxon>
        <taxon>Candidatus Entotheonellales</taxon>
        <taxon>Candidatus Entotheonellaceae</taxon>
        <taxon>Candidatus Entotheonella</taxon>
    </lineage>
</organism>
<dbReference type="Gene3D" id="3.20.20.30">
    <property type="entry name" value="Luciferase-like domain"/>
    <property type="match status" value="1"/>
</dbReference>
<comment type="caution">
    <text evidence="1">The sequence shown here is derived from an EMBL/GenBank/DDBJ whole genome shotgun (WGS) entry which is preliminary data.</text>
</comment>
<dbReference type="Proteomes" id="UP000019140">
    <property type="component" value="Unassembled WGS sequence"/>
</dbReference>
<evidence type="ECO:0000313" key="1">
    <source>
        <dbReference type="EMBL" id="ETX04986.1"/>
    </source>
</evidence>
<dbReference type="InterPro" id="IPR036661">
    <property type="entry name" value="Luciferase-like_sf"/>
</dbReference>